<feature type="repeat" description="LDL-receptor class B" evidence="5">
    <location>
        <begin position="572"/>
        <end position="615"/>
    </location>
</feature>
<keyword evidence="10" id="KW-1185">Reference proteome</keyword>
<dbReference type="EMBL" id="JAODUO010000169">
    <property type="protein sequence ID" value="KAK2187327.1"/>
    <property type="molecule type" value="Genomic_DNA"/>
</dbReference>
<feature type="repeat" description="LDL-receptor class B" evidence="5">
    <location>
        <begin position="1192"/>
        <end position="1234"/>
    </location>
</feature>
<feature type="domain" description="EGF-like" evidence="8">
    <location>
        <begin position="797"/>
        <end position="836"/>
    </location>
</feature>
<organism evidence="9 10">
    <name type="scientific">Ridgeia piscesae</name>
    <name type="common">Tubeworm</name>
    <dbReference type="NCBI Taxonomy" id="27915"/>
    <lineage>
        <taxon>Eukaryota</taxon>
        <taxon>Metazoa</taxon>
        <taxon>Spiralia</taxon>
        <taxon>Lophotrochozoa</taxon>
        <taxon>Annelida</taxon>
        <taxon>Polychaeta</taxon>
        <taxon>Sedentaria</taxon>
        <taxon>Canalipalpata</taxon>
        <taxon>Sabellida</taxon>
        <taxon>Siboglinidae</taxon>
        <taxon>Ridgeia</taxon>
    </lineage>
</organism>
<protein>
    <recommendedName>
        <fullName evidence="11">Low density lipoprotein receptor-related protein 4</fullName>
    </recommendedName>
</protein>
<evidence type="ECO:0000256" key="6">
    <source>
        <dbReference type="SAM" id="MobiDB-lite"/>
    </source>
</evidence>
<evidence type="ECO:0000313" key="10">
    <source>
        <dbReference type="Proteomes" id="UP001209878"/>
    </source>
</evidence>
<dbReference type="AlphaFoldDB" id="A0AAD9P394"/>
<dbReference type="InterPro" id="IPR001881">
    <property type="entry name" value="EGF-like_Ca-bd_dom"/>
</dbReference>
<dbReference type="SUPFAM" id="SSF57196">
    <property type="entry name" value="EGF/Laminin"/>
    <property type="match status" value="3"/>
</dbReference>
<evidence type="ECO:0000256" key="3">
    <source>
        <dbReference type="ARBA" id="ARBA00022729"/>
    </source>
</evidence>
<feature type="compositionally biased region" description="Basic and acidic residues" evidence="6">
    <location>
        <begin position="470"/>
        <end position="485"/>
    </location>
</feature>
<dbReference type="Gene3D" id="2.120.10.30">
    <property type="entry name" value="TolB, C-terminal domain"/>
    <property type="match status" value="6"/>
</dbReference>
<feature type="domain" description="EGF-like" evidence="8">
    <location>
        <begin position="286"/>
        <end position="324"/>
    </location>
</feature>
<comment type="caution">
    <text evidence="9">The sequence shown here is derived from an EMBL/GenBank/DDBJ whole genome shotgun (WGS) entry which is preliminary data.</text>
</comment>
<keyword evidence="4" id="KW-1015">Disulfide bond</keyword>
<dbReference type="Proteomes" id="UP001209878">
    <property type="component" value="Unassembled WGS sequence"/>
</dbReference>
<evidence type="ECO:0000313" key="9">
    <source>
        <dbReference type="EMBL" id="KAK2187327.1"/>
    </source>
</evidence>
<feature type="compositionally biased region" description="Basic and acidic residues" evidence="6">
    <location>
        <begin position="435"/>
        <end position="460"/>
    </location>
</feature>
<feature type="region of interest" description="Disordered" evidence="6">
    <location>
        <begin position="420"/>
        <end position="494"/>
    </location>
</feature>
<feature type="domain" description="EGF-like calcium-binding" evidence="7">
    <location>
        <begin position="1104"/>
        <end position="1144"/>
    </location>
</feature>
<feature type="domain" description="EGF-like calcium-binding" evidence="7">
    <location>
        <begin position="283"/>
        <end position="324"/>
    </location>
</feature>
<dbReference type="SUPFAM" id="SSF63825">
    <property type="entry name" value="YWTD domain"/>
    <property type="match status" value="4"/>
</dbReference>
<evidence type="ECO:0000259" key="7">
    <source>
        <dbReference type="SMART" id="SM00179"/>
    </source>
</evidence>
<dbReference type="PROSITE" id="PS51120">
    <property type="entry name" value="LDLRB"/>
    <property type="match status" value="10"/>
</dbReference>
<evidence type="ECO:0000256" key="2">
    <source>
        <dbReference type="ARBA" id="ARBA00022475"/>
    </source>
</evidence>
<evidence type="ECO:0000256" key="5">
    <source>
        <dbReference type="PROSITE-ProRule" id="PRU00461"/>
    </source>
</evidence>
<feature type="repeat" description="LDL-receptor class B" evidence="5">
    <location>
        <begin position="505"/>
        <end position="547"/>
    </location>
</feature>
<feature type="repeat" description="LDL-receptor class B" evidence="5">
    <location>
        <begin position="65"/>
        <end position="107"/>
    </location>
</feature>
<feature type="repeat" description="LDL-receptor class B" evidence="5">
    <location>
        <begin position="975"/>
        <end position="1018"/>
    </location>
</feature>
<dbReference type="PANTHER" id="PTHR46513">
    <property type="entry name" value="VITELLOGENIN RECEPTOR-LIKE PROTEIN-RELATED-RELATED"/>
    <property type="match status" value="1"/>
</dbReference>
<evidence type="ECO:0008006" key="11">
    <source>
        <dbReference type="Google" id="ProtNLM"/>
    </source>
</evidence>
<feature type="repeat" description="LDL-receptor class B" evidence="5">
    <location>
        <begin position="1019"/>
        <end position="1060"/>
    </location>
</feature>
<dbReference type="InterPro" id="IPR011042">
    <property type="entry name" value="6-blade_b-propeller_TolB-like"/>
</dbReference>
<proteinExistence type="predicted"/>
<dbReference type="SMART" id="SM00135">
    <property type="entry name" value="LY"/>
    <property type="match status" value="16"/>
</dbReference>
<dbReference type="FunFam" id="2.120.10.30:FF:000008">
    <property type="entry name" value="Low-density lipoprotein receptor-related protein 4"/>
    <property type="match status" value="2"/>
</dbReference>
<dbReference type="InterPro" id="IPR000742">
    <property type="entry name" value="EGF"/>
</dbReference>
<dbReference type="Pfam" id="PF00058">
    <property type="entry name" value="Ldl_recept_b"/>
    <property type="match status" value="10"/>
</dbReference>
<sequence>MCSCAEGYMLKSDGRGCKALGGVEPYLIFANRVDIRKILPSEAEYTSILQGLENAIALDLHHEQGLIFWSDVTLDRIKRAYLNGSGVREIVITGLQNPGGIAVDWVHDKLFWTDSGTSRIEVSELDGSRRKVLLWKDVEKPRAIAAHPAEGTIYWTDWGSTPKIERSSMDGKERMTIVDTSLFWPNGLAIDYAASRLYWVDAKHHVIESAKLDGSHRKTVINRGLPHPFALTLFEDELYWTDWHTKSINKANKLHGNAVVTIHSRLHFPMDIHTFHPQLQPLALNRCGQNNGGCSHLCLPSLDKGYSCACPTGFLLLPNGRDCAENLRSFILFSRRTDIRRVSFDTPEKVDVVIPLVGLQSAVDLDWDDTTDYIYWGDVSTNTISRARWDGTGQEGRQRWRDGMGTGQDVGKTGMEEWHGHRAGGQEVGKTGIEGWHEEGGREDRDGGMAQRKEVGKTGWRDSTGQEVGKTGREGWQREGGREDMGGGIAQGRSPAGLALDWVSKKIYWTDAGTDQIEVANLNGSERTILIWEDMERPRDIIVNPVSGQWVSVIIVNPVSGVSVTVINPVSGHMFWTDWGRHPRIERAGLDGSDRQILHQHNVTWPNGLVVDHEHQRLYWVDGGTHMIEFSDLDGRNRQCLWCLCDVTWSDQCLWCLCGVTWSDQCLWCLCDVTWSDQCLWCLCDVTWSDQCLWCLCDVTWSDQCLWCLCDVTWSDQCLWCLCDVTGVTSVLISSNLPHPFGLTLHEDTIYWTDWETKKIQMANKVDGSNRRTLIGNLNNLMDIHMFHRQRHKVNHACTVDRGGCSHLCLIAPPPLSHRCACPTGVLLKPDGKTCEKGMKNFLVFAKKVDIRVISLDVDYYTDVVLPVGVLQNTVAVDIDRKEGMVYWSDTVLNKIQRTSLYRHRDDGLKPEDVVTDGLAIPDGLAIDSAGRHVYWTDSGNSRIEVISMDSRHRKVLVWKNLDKPRAIVLHYEAGYMFWTDWGKVPKIERANMDGHNRTVVVSSNLGWPNGLSVDHSTGRIIWADARTEVIECSDLYGQHRRLLVTAVPHPYGLTVAGDYIYWTDWRKIAIQRADKMTGDKVTTIRGDLPGLMAIHAIQLGNVEVNRCGSNNGGCSHLCLPNPHGFTCACPTGIKLNKDRKTCAKLPSRYLLFASRNSIRRISMDTPDNTDVYLPLPNLYNSIALDYHLAGGKIYYTDVYLDVIRRANLDGSEMETIVTQDLTTADGIAVDWVAKNLYWT</sequence>
<dbReference type="GO" id="GO:0005509">
    <property type="term" value="F:calcium ion binding"/>
    <property type="evidence" value="ECO:0007669"/>
    <property type="project" value="InterPro"/>
</dbReference>
<dbReference type="GO" id="GO:0005886">
    <property type="term" value="C:plasma membrane"/>
    <property type="evidence" value="ECO:0007669"/>
    <property type="project" value="UniProtKB-SubCell"/>
</dbReference>
<comment type="subcellular location">
    <subcellularLocation>
        <location evidence="1">Cell membrane</location>
        <topology evidence="1">Single-pass type I membrane protein</topology>
    </subcellularLocation>
</comment>
<dbReference type="InterPro" id="IPR000033">
    <property type="entry name" value="LDLR_classB_rpt"/>
</dbReference>
<reference evidence="9" key="1">
    <citation type="journal article" date="2023" name="Mol. Biol. Evol.">
        <title>Third-Generation Sequencing Reveals the Adaptive Role of the Epigenome in Three Deep-Sea Polychaetes.</title>
        <authorList>
            <person name="Perez M."/>
            <person name="Aroh O."/>
            <person name="Sun Y."/>
            <person name="Lan Y."/>
            <person name="Juniper S.K."/>
            <person name="Young C.R."/>
            <person name="Angers B."/>
            <person name="Qian P.Y."/>
        </authorList>
    </citation>
    <scope>NUCLEOTIDE SEQUENCE</scope>
    <source>
        <strain evidence="9">R07B-5</strain>
    </source>
</reference>
<evidence type="ECO:0000256" key="4">
    <source>
        <dbReference type="ARBA" id="ARBA00023157"/>
    </source>
</evidence>
<name>A0AAD9P394_RIDPI</name>
<feature type="repeat" description="LDL-receptor class B" evidence="5">
    <location>
        <begin position="108"/>
        <end position="150"/>
    </location>
</feature>
<dbReference type="Pfam" id="PF14670">
    <property type="entry name" value="FXa_inhibition"/>
    <property type="match status" value="3"/>
</dbReference>
<feature type="repeat" description="LDL-receptor class B" evidence="5">
    <location>
        <begin position="151"/>
        <end position="194"/>
    </location>
</feature>
<keyword evidence="2" id="KW-0472">Membrane</keyword>
<dbReference type="SMART" id="SM00179">
    <property type="entry name" value="EGF_CA"/>
    <property type="match status" value="2"/>
</dbReference>
<keyword evidence="2" id="KW-1003">Cell membrane</keyword>
<dbReference type="InterPro" id="IPR050778">
    <property type="entry name" value="Cueball_EGF_LRP_Nidogen"/>
</dbReference>
<feature type="domain" description="EGF-like" evidence="8">
    <location>
        <begin position="1107"/>
        <end position="1144"/>
    </location>
</feature>
<accession>A0AAD9P394</accession>
<dbReference type="PANTHER" id="PTHR46513:SF44">
    <property type="entry name" value="LDL RECEPTOR RELATED PROTEIN 4"/>
    <property type="match status" value="1"/>
</dbReference>
<keyword evidence="3" id="KW-0732">Signal</keyword>
<feature type="repeat" description="LDL-receptor class B" evidence="5">
    <location>
        <begin position="932"/>
        <end position="974"/>
    </location>
</feature>
<feature type="repeat" description="LDL-receptor class B" evidence="5">
    <location>
        <begin position="195"/>
        <end position="237"/>
    </location>
</feature>
<evidence type="ECO:0000256" key="1">
    <source>
        <dbReference type="ARBA" id="ARBA00004251"/>
    </source>
</evidence>
<gene>
    <name evidence="9" type="ORF">NP493_169g02008</name>
</gene>
<dbReference type="SMART" id="SM00181">
    <property type="entry name" value="EGF"/>
    <property type="match status" value="3"/>
</dbReference>
<evidence type="ECO:0000259" key="8">
    <source>
        <dbReference type="SMART" id="SM00181"/>
    </source>
</evidence>